<name>G2JB31_9BURK</name>
<sequence length="93" mass="10549">MQTNLPFLTDAELREIVKPLRQPAAIARWFKDQGFVTRIKPNGMPLISRAHFEAMMIHTESNHRAHSSGVHLQPDRSALLKRFGKNTSHVHGA</sequence>
<proteinExistence type="predicted"/>
<dbReference type="eggNOG" id="ENOG5033IZM">
    <property type="taxonomic scope" value="Bacteria"/>
</dbReference>
<keyword evidence="2" id="KW-1185">Reference proteome</keyword>
<dbReference type="AlphaFoldDB" id="G2JB31"/>
<gene>
    <name evidence="1" type="ORF">CAGGBEG34_350004</name>
</gene>
<reference evidence="1 2" key="1">
    <citation type="submission" date="2011-08" db="EMBL/GenBank/DDBJ databases">
        <title>The genome of the obligate endobacterium of an arbuscular mycorrhizal fungus reveals an interphylum network of nutritional interactions.</title>
        <authorList>
            <person name="Ghignone S."/>
            <person name="Salvioli A."/>
            <person name="Anca I."/>
            <person name="Lumini E."/>
            <person name="Ortu G."/>
            <person name="Petiti L."/>
            <person name="Cruveiller S."/>
            <person name="Bianciotto V."/>
            <person name="Piffanelli P."/>
            <person name="Lanfranco L."/>
            <person name="Bonfante P."/>
        </authorList>
    </citation>
    <scope>NUCLEOTIDE SEQUENCE [LARGE SCALE GENOMIC DNA]</scope>
    <source>
        <strain evidence="1 2">BEG34</strain>
    </source>
</reference>
<comment type="caution">
    <text evidence="1">The sequence shown here is derived from an EMBL/GenBank/DDBJ whole genome shotgun (WGS) entry which is preliminary data.</text>
</comment>
<dbReference type="OrthoDB" id="8910501at2"/>
<organism evidence="1 2">
    <name type="scientific">Candidatus Glomeribacter gigasporarum BEG34</name>
    <dbReference type="NCBI Taxonomy" id="1070319"/>
    <lineage>
        <taxon>Bacteria</taxon>
        <taxon>Pseudomonadati</taxon>
        <taxon>Pseudomonadota</taxon>
        <taxon>Betaproteobacteria</taxon>
        <taxon>Burkholderiales</taxon>
        <taxon>Burkholderiaceae</taxon>
        <taxon>Candidatus Glomeribacter</taxon>
    </lineage>
</organism>
<protein>
    <submittedName>
        <fullName evidence="1">Uncharacterized protein</fullName>
    </submittedName>
</protein>
<dbReference type="STRING" id="1070319.CAGGBEG34_350004"/>
<evidence type="ECO:0000313" key="2">
    <source>
        <dbReference type="Proteomes" id="UP000054051"/>
    </source>
</evidence>
<dbReference type="EMBL" id="CAFB01000053">
    <property type="protein sequence ID" value="CCD29983.1"/>
    <property type="molecule type" value="Genomic_DNA"/>
</dbReference>
<evidence type="ECO:0000313" key="1">
    <source>
        <dbReference type="EMBL" id="CCD29983.1"/>
    </source>
</evidence>
<dbReference type="Proteomes" id="UP000054051">
    <property type="component" value="Unassembled WGS sequence"/>
</dbReference>
<accession>G2JB31</accession>
<dbReference type="RefSeq" id="WP_006683075.1">
    <property type="nucleotide sequence ID" value="NZ_CAFB01000053.1"/>
</dbReference>